<keyword evidence="4" id="KW-0997">Cell inner membrane</keyword>
<evidence type="ECO:0000256" key="11">
    <source>
        <dbReference type="ARBA" id="ARBA00048202"/>
    </source>
</evidence>
<reference evidence="15 16" key="1">
    <citation type="submission" date="2018-04" db="EMBL/GenBank/DDBJ databases">
        <authorList>
            <person name="Zhang X."/>
            <person name="Yuan J."/>
            <person name="Li F."/>
            <person name="Xiang J."/>
        </authorList>
    </citation>
    <scope>NUCLEOTIDE SEQUENCE [LARGE SCALE GENOMIC DNA]</scope>
    <source>
        <tissue evidence="15">Muscle</tissue>
    </source>
</reference>
<dbReference type="EC" id="7.1.1.1" evidence="2"/>
<feature type="transmembrane region" description="Helical" evidence="12">
    <location>
        <begin position="199"/>
        <end position="217"/>
    </location>
</feature>
<dbReference type="Gene3D" id="3.40.50.1220">
    <property type="entry name" value="TPP-binding domain"/>
    <property type="match status" value="1"/>
</dbReference>
<evidence type="ECO:0000256" key="1">
    <source>
        <dbReference type="ARBA" id="ARBA00004429"/>
    </source>
</evidence>
<protein>
    <recommendedName>
        <fullName evidence="2">proton-translocating NAD(P)(+) transhydrogenase</fullName>
        <ecNumber evidence="2">7.1.1.1</ecNumber>
    </recommendedName>
</protein>
<gene>
    <name evidence="15" type="ORF">C7M84_016235</name>
</gene>
<feature type="transmembrane region" description="Helical" evidence="12">
    <location>
        <begin position="229"/>
        <end position="250"/>
    </location>
</feature>
<dbReference type="FunFam" id="3.40.50.1220:FF:000002">
    <property type="entry name" value="NAD(P) transhydrogenase subunit beta"/>
    <property type="match status" value="1"/>
</dbReference>
<comment type="catalytic activity">
    <reaction evidence="11">
        <text>NAD(+) + NADPH + H(+)(in) = NADH + NADP(+) + H(+)(out)</text>
        <dbReference type="Rhea" id="RHEA:47992"/>
        <dbReference type="ChEBI" id="CHEBI:15378"/>
        <dbReference type="ChEBI" id="CHEBI:57540"/>
        <dbReference type="ChEBI" id="CHEBI:57783"/>
        <dbReference type="ChEBI" id="CHEBI:57945"/>
        <dbReference type="ChEBI" id="CHEBI:58349"/>
        <dbReference type="EC" id="7.1.1.1"/>
    </reaction>
</comment>
<sequence>MKDALMYTAGLGSLVSLGIGSAAMTQMMTTFALSGIVGYHTVWSVTPALHSPLMSVTNAISGITAVGGLLLMGGGYYPTNVIEALAASAAFISFINIFGGFIVTQRMLDMFKRPTDPPEYNYLYGIPATAFLGGYAASAAAGYAESHQMAYLAASLCCVGALAGLSNQATCRLGNTLGIIGVSGGIAATIGQLVPANPVLLQMGGAAALGGAIGSTIAKKIEITDLPQLVAAFHSLVGAAAVLTCIATYLHDFPHFATDPAANAIKTALFLGTYIGGVTFSGSLVAYGKLQGLLDSAPSSSLAAMPSMLVSLLLILVPWLTTSSTHPSTLDCPCWEPPPPSLLSWVLTCLCDHGIEQLSLAGPSALKVSCLNNNLMTVVGALIGSIWCHPFLHVQSLPNVILGGFGTSSTGTGKPMEITGTHTETNVEQTVEMMTNAKNIIIVPGYGLCVAKAQYPIAEMVDILKKKGKNVRFGIHPVAGRMPGQLNVLLAEAGVPYDVVLEMEEINDDFPETDLVLVIGANDTVNSAAEDDPNSIIAGMPVLRVWLSQQVIVMKRSLGVGYAAVDNPIFFKENTNMLLGDAKKTCDALLTKLKEHYD</sequence>
<feature type="transmembrane region" description="Helical" evidence="12">
    <location>
        <begin position="302"/>
        <end position="320"/>
    </location>
</feature>
<feature type="transmembrane region" description="Helical" evidence="12">
    <location>
        <begin position="270"/>
        <end position="290"/>
    </location>
</feature>
<proteinExistence type="predicted"/>
<dbReference type="AlphaFoldDB" id="A0A423SNG3"/>
<evidence type="ECO:0000256" key="5">
    <source>
        <dbReference type="ARBA" id="ARBA00022692"/>
    </source>
</evidence>
<feature type="transmembrane region" description="Helical" evidence="12">
    <location>
        <begin position="123"/>
        <end position="143"/>
    </location>
</feature>
<evidence type="ECO:0000259" key="13">
    <source>
        <dbReference type="Pfam" id="PF02233"/>
    </source>
</evidence>
<evidence type="ECO:0000256" key="9">
    <source>
        <dbReference type="ARBA" id="ARBA00023027"/>
    </source>
</evidence>
<dbReference type="InterPro" id="IPR029035">
    <property type="entry name" value="DHS-like_NAD/FAD-binding_dom"/>
</dbReference>
<keyword evidence="9" id="KW-0520">NAD</keyword>
<feature type="transmembrane region" description="Helical" evidence="12">
    <location>
        <begin position="149"/>
        <end position="166"/>
    </location>
</feature>
<dbReference type="InterPro" id="IPR024605">
    <property type="entry name" value="NADP_transhyd_a_C"/>
</dbReference>
<feature type="transmembrane region" description="Helical" evidence="12">
    <location>
        <begin position="56"/>
        <end position="78"/>
    </location>
</feature>
<keyword evidence="7" id="KW-1278">Translocase</keyword>
<keyword evidence="10 12" id="KW-0472">Membrane</keyword>
<keyword evidence="6" id="KW-0521">NADP</keyword>
<feature type="domain" description="NADP transhydrogenase beta-like" evidence="13">
    <location>
        <begin position="148"/>
        <end position="317"/>
    </location>
</feature>
<reference evidence="15 16" key="2">
    <citation type="submission" date="2019-01" db="EMBL/GenBank/DDBJ databases">
        <title>The decoding of complex shrimp genome reveals the adaptation for benthos swimmer, frequently molting mechanism and breeding impact on genome.</title>
        <authorList>
            <person name="Sun Y."/>
            <person name="Gao Y."/>
            <person name="Yu Y."/>
        </authorList>
    </citation>
    <scope>NUCLEOTIDE SEQUENCE [LARGE SCALE GENOMIC DNA]</scope>
    <source>
        <tissue evidence="15">Muscle</tissue>
    </source>
</reference>
<keyword evidence="16" id="KW-1185">Reference proteome</keyword>
<evidence type="ECO:0000256" key="7">
    <source>
        <dbReference type="ARBA" id="ARBA00022967"/>
    </source>
</evidence>
<dbReference type="GO" id="GO:0005743">
    <property type="term" value="C:mitochondrial inner membrane"/>
    <property type="evidence" value="ECO:0007669"/>
    <property type="project" value="TreeGrafter"/>
</dbReference>
<evidence type="ECO:0000313" key="16">
    <source>
        <dbReference type="Proteomes" id="UP000283509"/>
    </source>
</evidence>
<dbReference type="InterPro" id="IPR034300">
    <property type="entry name" value="PNTB-like"/>
</dbReference>
<evidence type="ECO:0000259" key="14">
    <source>
        <dbReference type="Pfam" id="PF12769"/>
    </source>
</evidence>
<evidence type="ECO:0000256" key="8">
    <source>
        <dbReference type="ARBA" id="ARBA00022989"/>
    </source>
</evidence>
<evidence type="ECO:0000256" key="6">
    <source>
        <dbReference type="ARBA" id="ARBA00022857"/>
    </source>
</evidence>
<organism evidence="15 16">
    <name type="scientific">Penaeus vannamei</name>
    <name type="common">Whiteleg shrimp</name>
    <name type="synonym">Litopenaeus vannamei</name>
    <dbReference type="NCBI Taxonomy" id="6689"/>
    <lineage>
        <taxon>Eukaryota</taxon>
        <taxon>Metazoa</taxon>
        <taxon>Ecdysozoa</taxon>
        <taxon>Arthropoda</taxon>
        <taxon>Crustacea</taxon>
        <taxon>Multicrustacea</taxon>
        <taxon>Malacostraca</taxon>
        <taxon>Eumalacostraca</taxon>
        <taxon>Eucarida</taxon>
        <taxon>Decapoda</taxon>
        <taxon>Dendrobranchiata</taxon>
        <taxon>Penaeoidea</taxon>
        <taxon>Penaeidae</taxon>
        <taxon>Penaeus</taxon>
    </lineage>
</organism>
<dbReference type="Pfam" id="PF02233">
    <property type="entry name" value="PNTB"/>
    <property type="match status" value="2"/>
</dbReference>
<dbReference type="GO" id="GO:0005886">
    <property type="term" value="C:plasma membrane"/>
    <property type="evidence" value="ECO:0007669"/>
    <property type="project" value="UniProtKB-SubCell"/>
</dbReference>
<evidence type="ECO:0000256" key="12">
    <source>
        <dbReference type="SAM" id="Phobius"/>
    </source>
</evidence>
<dbReference type="PANTHER" id="PTHR10160:SF19">
    <property type="entry name" value="PROTON-TRANSLOCATING NAD(P)(+) TRANSHYDROGENASE"/>
    <property type="match status" value="1"/>
</dbReference>
<evidence type="ECO:0000256" key="4">
    <source>
        <dbReference type="ARBA" id="ARBA00022519"/>
    </source>
</evidence>
<evidence type="ECO:0000256" key="2">
    <source>
        <dbReference type="ARBA" id="ARBA00012943"/>
    </source>
</evidence>
<dbReference type="SUPFAM" id="SSF52467">
    <property type="entry name" value="DHS-like NAD/FAD-binding domain"/>
    <property type="match status" value="1"/>
</dbReference>
<comment type="caution">
    <text evidence="15">The sequence shown here is derived from an EMBL/GenBank/DDBJ whole genome shotgun (WGS) entry which is preliminary data.</text>
</comment>
<feature type="domain" description="NADP transhydrogenase beta-like" evidence="13">
    <location>
        <begin position="370"/>
        <end position="591"/>
    </location>
</feature>
<accession>A0A423SNG3</accession>
<dbReference type="GO" id="GO:0050661">
    <property type="term" value="F:NADP binding"/>
    <property type="evidence" value="ECO:0007669"/>
    <property type="project" value="TreeGrafter"/>
</dbReference>
<dbReference type="Pfam" id="PF12769">
    <property type="entry name" value="PNTB_4TM"/>
    <property type="match status" value="1"/>
</dbReference>
<dbReference type="PANTHER" id="PTHR10160">
    <property type="entry name" value="NAD(P) TRANSHYDROGENASE"/>
    <property type="match status" value="1"/>
</dbReference>
<evidence type="ECO:0000313" key="15">
    <source>
        <dbReference type="EMBL" id="ROT65788.1"/>
    </source>
</evidence>
<dbReference type="GO" id="GO:0008750">
    <property type="term" value="F:proton-translocating NAD(P)+ transhydrogenase activity"/>
    <property type="evidence" value="ECO:0007669"/>
    <property type="project" value="UniProtKB-EC"/>
</dbReference>
<feature type="transmembrane region" description="Helical" evidence="12">
    <location>
        <begin position="84"/>
        <end position="103"/>
    </location>
</feature>
<evidence type="ECO:0000256" key="10">
    <source>
        <dbReference type="ARBA" id="ARBA00023136"/>
    </source>
</evidence>
<dbReference type="OrthoDB" id="37244at2759"/>
<evidence type="ECO:0000256" key="3">
    <source>
        <dbReference type="ARBA" id="ARBA00022475"/>
    </source>
</evidence>
<dbReference type="GO" id="GO:0006740">
    <property type="term" value="P:NADPH regeneration"/>
    <property type="evidence" value="ECO:0007669"/>
    <property type="project" value="TreeGrafter"/>
</dbReference>
<dbReference type="Proteomes" id="UP000283509">
    <property type="component" value="Unassembled WGS sequence"/>
</dbReference>
<keyword evidence="5 12" id="KW-0812">Transmembrane</keyword>
<keyword evidence="8 12" id="KW-1133">Transmembrane helix</keyword>
<name>A0A423SNG3_PENVA</name>
<feature type="transmembrane region" description="Helical" evidence="12">
    <location>
        <begin position="173"/>
        <end position="193"/>
    </location>
</feature>
<feature type="domain" description="NAD(P) transhydrogenase alpha subunit C-terminal" evidence="14">
    <location>
        <begin position="27"/>
        <end position="113"/>
    </location>
</feature>
<comment type="subcellular location">
    <subcellularLocation>
        <location evidence="1">Cell inner membrane</location>
        <topology evidence="1">Multi-pass membrane protein</topology>
    </subcellularLocation>
</comment>
<dbReference type="EMBL" id="QCYY01003037">
    <property type="protein sequence ID" value="ROT65788.1"/>
    <property type="molecule type" value="Genomic_DNA"/>
</dbReference>
<keyword evidence="3" id="KW-1003">Cell membrane</keyword>